<feature type="coiled-coil region" evidence="1">
    <location>
        <begin position="355"/>
        <end position="389"/>
    </location>
</feature>
<dbReference type="EMBL" id="CP036267">
    <property type="protein sequence ID" value="QDT30921.1"/>
    <property type="molecule type" value="Genomic_DNA"/>
</dbReference>
<keyword evidence="4" id="KW-1185">Reference proteome</keyword>
<dbReference type="Pfam" id="PF13365">
    <property type="entry name" value="Trypsin_2"/>
    <property type="match status" value="1"/>
</dbReference>
<dbReference type="Gene3D" id="2.40.10.120">
    <property type="match status" value="1"/>
</dbReference>
<evidence type="ECO:0000256" key="1">
    <source>
        <dbReference type="SAM" id="Coils"/>
    </source>
</evidence>
<dbReference type="OrthoDB" id="9766361at2"/>
<name>A0A517QH48_9PLAN</name>
<reference evidence="3 4" key="1">
    <citation type="submission" date="2019-02" db="EMBL/GenBank/DDBJ databases">
        <title>Deep-cultivation of Planctomycetes and their phenomic and genomic characterization uncovers novel biology.</title>
        <authorList>
            <person name="Wiegand S."/>
            <person name="Jogler M."/>
            <person name="Boedeker C."/>
            <person name="Pinto D."/>
            <person name="Vollmers J."/>
            <person name="Rivas-Marin E."/>
            <person name="Kohn T."/>
            <person name="Peeters S.H."/>
            <person name="Heuer A."/>
            <person name="Rast P."/>
            <person name="Oberbeckmann S."/>
            <person name="Bunk B."/>
            <person name="Jeske O."/>
            <person name="Meyerdierks A."/>
            <person name="Storesund J.E."/>
            <person name="Kallscheuer N."/>
            <person name="Luecker S."/>
            <person name="Lage O.M."/>
            <person name="Pohl T."/>
            <person name="Merkel B.J."/>
            <person name="Hornburger P."/>
            <person name="Mueller R.-W."/>
            <person name="Bruemmer F."/>
            <person name="Labrenz M."/>
            <person name="Spormann A.M."/>
            <person name="Op den Camp H."/>
            <person name="Overmann J."/>
            <person name="Amann R."/>
            <person name="Jetten M.S.M."/>
            <person name="Mascher T."/>
            <person name="Medema M.H."/>
            <person name="Devos D.P."/>
            <person name="Kaster A.-K."/>
            <person name="Ovreas L."/>
            <person name="Rohde M."/>
            <person name="Galperin M.Y."/>
            <person name="Jogler C."/>
        </authorList>
    </citation>
    <scope>NUCLEOTIDE SEQUENCE [LARGE SCALE GENOMIC DNA]</scope>
    <source>
        <strain evidence="3 4">Mal48</strain>
    </source>
</reference>
<dbReference type="EMBL" id="CP036267">
    <property type="protein sequence ID" value="QDT30966.1"/>
    <property type="molecule type" value="Genomic_DNA"/>
</dbReference>
<accession>A0A517QH48</accession>
<gene>
    <name evidence="2" type="ORF">Mal48_01500</name>
    <name evidence="3" type="ORF">Mal48_01950</name>
</gene>
<organism evidence="3 4">
    <name type="scientific">Thalassoglobus polymorphus</name>
    <dbReference type="NCBI Taxonomy" id="2527994"/>
    <lineage>
        <taxon>Bacteria</taxon>
        <taxon>Pseudomonadati</taxon>
        <taxon>Planctomycetota</taxon>
        <taxon>Planctomycetia</taxon>
        <taxon>Planctomycetales</taxon>
        <taxon>Planctomycetaceae</taxon>
        <taxon>Thalassoglobus</taxon>
    </lineage>
</organism>
<proteinExistence type="predicted"/>
<dbReference type="Proteomes" id="UP000315724">
    <property type="component" value="Chromosome"/>
</dbReference>
<keyword evidence="1" id="KW-0175">Coiled coil</keyword>
<evidence type="ECO:0000313" key="4">
    <source>
        <dbReference type="Proteomes" id="UP000315724"/>
    </source>
</evidence>
<evidence type="ECO:0000313" key="2">
    <source>
        <dbReference type="EMBL" id="QDT30921.1"/>
    </source>
</evidence>
<evidence type="ECO:0000313" key="3">
    <source>
        <dbReference type="EMBL" id="QDT30966.1"/>
    </source>
</evidence>
<protein>
    <submittedName>
        <fullName evidence="3">Trypsin</fullName>
    </submittedName>
</protein>
<dbReference type="AlphaFoldDB" id="A0A517QH48"/>
<dbReference type="KEGG" id="tpol:Mal48_01500"/>
<dbReference type="InterPro" id="IPR009003">
    <property type="entry name" value="Peptidase_S1_PA"/>
</dbReference>
<dbReference type="KEGG" id="tpol:Mal48_01950"/>
<dbReference type="SUPFAM" id="SSF50494">
    <property type="entry name" value="Trypsin-like serine proteases"/>
    <property type="match status" value="1"/>
</dbReference>
<sequence length="445" mass="46747">MKGMSMRSSGLAAAFGRITLGHVVAAILAVMVASSTSEVFGMGPGEVSPALVKCHSPDGGLCSGVVVDPSGVVLTAKHCGADDTIEVVLHGTQERLQAVKIMEDGPPEGAVAYRLPAGKYDFYPVGSGPPKTGDEVYSIGYPSGQFAYGSGTVIRDSLASTSWAEGLFFQNITDLTASPGWSGGPLFNSNGGVIGLCSNGGEGYTAFVSYGSIVRTYYQAITQGSKVVVFTLPDKQCGPCDRLKKAIDDGQFPGYSFQVVTYRDGVGFDDEELAAAFSQECPSAAGKGFPIIWVPGSGPNGYQAGYQSRRPVMAFLERVANLVIHGPQPKFRPGGIQPQPDPVSIDTEAIQENAKRAAAEMVKTLETELQELREHLGNARGEIETLRAEDAGILEKIQAVSALRNEAKAGKESVIAIREAASPLSVLGLLGGIVTGIVRRRWGVA</sequence>